<feature type="transmembrane region" description="Helical" evidence="1">
    <location>
        <begin position="518"/>
        <end position="541"/>
    </location>
</feature>
<feature type="transmembrane region" description="Helical" evidence="1">
    <location>
        <begin position="546"/>
        <end position="564"/>
    </location>
</feature>
<evidence type="ECO:0000313" key="2">
    <source>
        <dbReference type="EMBL" id="UDL14014.1"/>
    </source>
</evidence>
<feature type="transmembrane region" description="Helical" evidence="1">
    <location>
        <begin position="570"/>
        <end position="593"/>
    </location>
</feature>
<proteinExistence type="predicted"/>
<keyword evidence="1" id="KW-0472">Membrane</keyword>
<evidence type="ECO:0000256" key="1">
    <source>
        <dbReference type="SAM" id="Phobius"/>
    </source>
</evidence>
<reference evidence="2" key="1">
    <citation type="submission" date="2021-09" db="EMBL/GenBank/DDBJ databases">
        <authorList>
            <person name="Li N.N."/>
        </authorList>
    </citation>
    <scope>NUCLEOTIDE SEQUENCE</scope>
    <source>
        <strain evidence="2">Novel_33</strain>
    </source>
</reference>
<keyword evidence="1" id="KW-0812">Transmembrane</keyword>
<feature type="transmembrane region" description="Helical" evidence="1">
    <location>
        <begin position="492"/>
        <end position="512"/>
    </location>
</feature>
<keyword evidence="1" id="KW-1133">Transmembrane helix</keyword>
<protein>
    <submittedName>
        <fullName evidence="2">Uncharacterized protein</fullName>
    </submittedName>
</protein>
<sequence>MNIGIVLLFLCPSTYAYSLNSTIFYFRSEIRRYDPNVQLTYGGGEAVTTNFRLFSIYHSFIVQRSFPLSFLFYTHAFADHYPYYSDYTYTCSRQYYNKSKTIDDRLFIDRSCISFHLPGHASNCTITDTDCFPVSLSPTPFANISVCYGIKLAVLKLDGREELELQLPNTRINRVKPAAHFRNFMDKVCYRGNMRWIPSEVLSIISRHPVNLVRNSHVYESVVRLSLLNWSKLKDFLIHSRPANLINHTPKIPESFVCDEVLFKKGVTRINNTLIFPGRRPCRNYYRVNKQYLCVDEFTSADVRCPHDWIVQEIHDEMFFEHYQYPILRNTSSPYNLIDYTLVKVREIVQNFNEILVNGFGVLASSITNSVSTILDSIKTYNKKFFDLFEVTNIYLRSLSDALSELVNNLSPRSLQNTGKVLIDYLVISFNASSINSTTGYVVEGQLGGWFGNLIASALKILIDPFVSAFLDIFKEFWKFLEPLLKTFIQEIFHILVEILVTFTPIITDLIGTLEKDLFQLLQLLLTLIQLIVDLVVQLFIRLDCIYYVSEFLLLYCLISYYILRGNNLFVFVILFVLFLLIGFSRIYPSLLLEIVPLVRFRNFTCSNYSLGIRIPELNSSSFDWVY</sequence>
<accession>A0A8K1YQR4</accession>
<organism evidence="2">
    <name type="scientific">Xiangshan martelli-like virus 4</name>
    <dbReference type="NCBI Taxonomy" id="2886235"/>
    <lineage>
        <taxon>Viruses</taxon>
        <taxon>Riboviria</taxon>
        <taxon>Orthornavirae</taxon>
        <taxon>Kitrinoviricota</taxon>
        <taxon>Alsuviricetes</taxon>
        <taxon>Martellivirales</taxon>
    </lineage>
</organism>
<dbReference type="EMBL" id="OK491509">
    <property type="protein sequence ID" value="UDL14014.1"/>
    <property type="molecule type" value="Genomic_RNA"/>
</dbReference>
<name>A0A8K1YQR4_9VIRU</name>